<comment type="caution">
    <text evidence="3">The sequence shown here is derived from an EMBL/GenBank/DDBJ whole genome shotgun (WGS) entry which is preliminary data.</text>
</comment>
<accession>A0ABP6H981</accession>
<dbReference type="Proteomes" id="UP001501326">
    <property type="component" value="Unassembled WGS sequence"/>
</dbReference>
<evidence type="ECO:0000256" key="2">
    <source>
        <dbReference type="SAM" id="Phobius"/>
    </source>
</evidence>
<dbReference type="EMBL" id="BAAARN010000003">
    <property type="protein sequence ID" value="GAA2737992.1"/>
    <property type="molecule type" value="Genomic_DNA"/>
</dbReference>
<evidence type="ECO:0008006" key="5">
    <source>
        <dbReference type="Google" id="ProtNLM"/>
    </source>
</evidence>
<feature type="region of interest" description="Disordered" evidence="1">
    <location>
        <begin position="48"/>
        <end position="68"/>
    </location>
</feature>
<gene>
    <name evidence="3" type="ORF">GCM10009867_27440</name>
</gene>
<keyword evidence="4" id="KW-1185">Reference proteome</keyword>
<evidence type="ECO:0000256" key="1">
    <source>
        <dbReference type="SAM" id="MobiDB-lite"/>
    </source>
</evidence>
<name>A0ABP6H981_9MICO</name>
<feature type="region of interest" description="Disordered" evidence="1">
    <location>
        <begin position="83"/>
        <end position="103"/>
    </location>
</feature>
<keyword evidence="2" id="KW-0812">Transmembrane</keyword>
<reference evidence="4" key="1">
    <citation type="journal article" date="2019" name="Int. J. Syst. Evol. Microbiol.">
        <title>The Global Catalogue of Microorganisms (GCM) 10K type strain sequencing project: providing services to taxonomists for standard genome sequencing and annotation.</title>
        <authorList>
            <consortium name="The Broad Institute Genomics Platform"/>
            <consortium name="The Broad Institute Genome Sequencing Center for Infectious Disease"/>
            <person name="Wu L."/>
            <person name="Ma J."/>
        </authorList>
    </citation>
    <scope>NUCLEOTIDE SEQUENCE [LARGE SCALE GENOMIC DNA]</scope>
    <source>
        <strain evidence="4">JCM 16378</strain>
    </source>
</reference>
<sequence>MLPPRPRGDGLELVVVCVVLFLVVLLSAEPAGVLVVLMVVPPEDPLDSEGVAPADRTHPRARGSTAATVDRCVRTRLPTPVRTGSGVRVCGGPHSQRLRAPLS</sequence>
<organism evidence="3 4">
    <name type="scientific">Pedococcus aerophilus</name>
    <dbReference type="NCBI Taxonomy" id="436356"/>
    <lineage>
        <taxon>Bacteria</taxon>
        <taxon>Bacillati</taxon>
        <taxon>Actinomycetota</taxon>
        <taxon>Actinomycetes</taxon>
        <taxon>Micrococcales</taxon>
        <taxon>Intrasporangiaceae</taxon>
        <taxon>Pedococcus</taxon>
    </lineage>
</organism>
<proteinExistence type="predicted"/>
<protein>
    <recommendedName>
        <fullName evidence="5">Secreted protein</fullName>
    </recommendedName>
</protein>
<evidence type="ECO:0000313" key="4">
    <source>
        <dbReference type="Proteomes" id="UP001501326"/>
    </source>
</evidence>
<evidence type="ECO:0000313" key="3">
    <source>
        <dbReference type="EMBL" id="GAA2737992.1"/>
    </source>
</evidence>
<feature type="transmembrane region" description="Helical" evidence="2">
    <location>
        <begin position="12"/>
        <end position="40"/>
    </location>
</feature>
<keyword evidence="2" id="KW-1133">Transmembrane helix</keyword>
<keyword evidence="2" id="KW-0472">Membrane</keyword>